<dbReference type="EMBL" id="CP054705">
    <property type="protein sequence ID" value="QQK77638.1"/>
    <property type="molecule type" value="Genomic_DNA"/>
</dbReference>
<gene>
    <name evidence="2" type="ORF">HUG15_19975</name>
</gene>
<dbReference type="Proteomes" id="UP000595823">
    <property type="component" value="Chromosome"/>
</dbReference>
<reference evidence="2 3" key="1">
    <citation type="submission" date="2020-06" db="EMBL/GenBank/DDBJ databases">
        <title>Genomic analysis of Salicibibacter sp. NKC5-3.</title>
        <authorList>
            <person name="Oh Y.J."/>
        </authorList>
    </citation>
    <scope>NUCLEOTIDE SEQUENCE [LARGE SCALE GENOMIC DNA]</scope>
    <source>
        <strain evidence="2 3">NKC5-3</strain>
    </source>
</reference>
<feature type="region of interest" description="Disordered" evidence="1">
    <location>
        <begin position="1"/>
        <end position="20"/>
    </location>
</feature>
<protein>
    <submittedName>
        <fullName evidence="2">Uncharacterized protein</fullName>
    </submittedName>
</protein>
<organism evidence="2 3">
    <name type="scientific">Salicibibacter cibarius</name>
    <dbReference type="NCBI Taxonomy" id="2743000"/>
    <lineage>
        <taxon>Bacteria</taxon>
        <taxon>Bacillati</taxon>
        <taxon>Bacillota</taxon>
        <taxon>Bacilli</taxon>
        <taxon>Bacillales</taxon>
        <taxon>Bacillaceae</taxon>
        <taxon>Salicibibacter</taxon>
    </lineage>
</organism>
<name>A0A7T6Z611_9BACI</name>
<keyword evidence="3" id="KW-1185">Reference proteome</keyword>
<proteinExistence type="predicted"/>
<accession>A0A7T6Z611</accession>
<evidence type="ECO:0000313" key="3">
    <source>
        <dbReference type="Proteomes" id="UP000595823"/>
    </source>
</evidence>
<dbReference type="RefSeq" id="WP_200125159.1">
    <property type="nucleotide sequence ID" value="NZ_CP054705.1"/>
</dbReference>
<dbReference type="AlphaFoldDB" id="A0A7T6Z611"/>
<dbReference type="KEGG" id="scia:HUG15_19975"/>
<evidence type="ECO:0000313" key="2">
    <source>
        <dbReference type="EMBL" id="QQK77638.1"/>
    </source>
</evidence>
<evidence type="ECO:0000256" key="1">
    <source>
        <dbReference type="SAM" id="MobiDB-lite"/>
    </source>
</evidence>
<sequence>MEARDGFDPEPIANIQVQRQTSTGGIYETVATLDGQQTDLHETFEGVTSSNNLVRVVYNANRDQEVEPFYSSSFTHTWPSSD</sequence>